<feature type="compositionally biased region" description="Low complexity" evidence="12">
    <location>
        <begin position="1355"/>
        <end position="1387"/>
    </location>
</feature>
<feature type="region of interest" description="Disordered" evidence="12">
    <location>
        <begin position="1354"/>
        <end position="1389"/>
    </location>
</feature>
<evidence type="ECO:0000256" key="13">
    <source>
        <dbReference type="SAM" id="Phobius"/>
    </source>
</evidence>
<evidence type="ECO:0000256" key="12">
    <source>
        <dbReference type="SAM" id="MobiDB-lite"/>
    </source>
</evidence>
<dbReference type="GO" id="GO:0001956">
    <property type="term" value="P:positive regulation of neurotransmitter secretion"/>
    <property type="evidence" value="ECO:0007669"/>
    <property type="project" value="EnsemblMetazoa"/>
</dbReference>
<organism evidence="15 16">
    <name type="scientific">Pristionchus pacificus</name>
    <name type="common">Parasitic nematode worm</name>
    <dbReference type="NCBI Taxonomy" id="54126"/>
    <lineage>
        <taxon>Eukaryota</taxon>
        <taxon>Metazoa</taxon>
        <taxon>Ecdysozoa</taxon>
        <taxon>Nematoda</taxon>
        <taxon>Chromadorea</taxon>
        <taxon>Rhabditida</taxon>
        <taxon>Rhabditina</taxon>
        <taxon>Diplogasteromorpha</taxon>
        <taxon>Diplogasteroidea</taxon>
        <taxon>Neodiplogasteridae</taxon>
        <taxon>Pristionchus</taxon>
    </lineage>
</organism>
<accession>A0A8R1U5F9</accession>
<feature type="region of interest" description="Disordered" evidence="12">
    <location>
        <begin position="159"/>
        <end position="187"/>
    </location>
</feature>
<feature type="transmembrane region" description="Helical" evidence="13">
    <location>
        <begin position="355"/>
        <end position="377"/>
    </location>
</feature>
<keyword evidence="7 13" id="KW-1133">Transmembrane helix</keyword>
<comment type="catalytic activity">
    <reaction evidence="11">
        <text>K(+)(in) = K(+)(out)</text>
        <dbReference type="Rhea" id="RHEA:29463"/>
        <dbReference type="ChEBI" id="CHEBI:29103"/>
    </reaction>
</comment>
<comment type="subcellular location">
    <subcellularLocation>
        <location evidence="1">Membrane</location>
        <topology evidence="1">Multi-pass membrane protein</topology>
    </subcellularLocation>
</comment>
<dbReference type="Gene3D" id="1.10.287.70">
    <property type="match status" value="1"/>
</dbReference>
<keyword evidence="2" id="KW-0813">Transport</keyword>
<feature type="transmembrane region" description="Helical" evidence="13">
    <location>
        <begin position="325"/>
        <end position="348"/>
    </location>
</feature>
<dbReference type="InterPro" id="IPR003148">
    <property type="entry name" value="RCK_N"/>
</dbReference>
<dbReference type="Pfam" id="PF22614">
    <property type="entry name" value="Slo-like_RCK"/>
    <property type="match status" value="2"/>
</dbReference>
<dbReference type="PANTHER" id="PTHR10027:SF10">
    <property type="entry name" value="SLOWPOKE 2, ISOFORM D"/>
    <property type="match status" value="1"/>
</dbReference>
<dbReference type="GO" id="GO:0005228">
    <property type="term" value="F:intracellular sodium-activated potassium channel activity"/>
    <property type="evidence" value="ECO:0000318"/>
    <property type="project" value="GO_Central"/>
</dbReference>
<keyword evidence="10" id="KW-0407">Ion channel</keyword>
<dbReference type="FunFam" id="1.10.287.70:FF:000561">
    <property type="entry name" value="Uncharacterized protein"/>
    <property type="match status" value="1"/>
</dbReference>
<keyword evidence="5" id="KW-0631">Potassium channel</keyword>
<keyword evidence="8" id="KW-0406">Ion transport</keyword>
<reference evidence="16" key="1">
    <citation type="journal article" date="2008" name="Nat. Genet.">
        <title>The Pristionchus pacificus genome provides a unique perspective on nematode lifestyle and parasitism.</title>
        <authorList>
            <person name="Dieterich C."/>
            <person name="Clifton S.W."/>
            <person name="Schuster L.N."/>
            <person name="Chinwalla A."/>
            <person name="Delehaunty K."/>
            <person name="Dinkelacker I."/>
            <person name="Fulton L."/>
            <person name="Fulton R."/>
            <person name="Godfrey J."/>
            <person name="Minx P."/>
            <person name="Mitreva M."/>
            <person name="Roeseler W."/>
            <person name="Tian H."/>
            <person name="Witte H."/>
            <person name="Yang S.P."/>
            <person name="Wilson R.K."/>
            <person name="Sommer R.J."/>
        </authorList>
    </citation>
    <scope>NUCLEOTIDE SEQUENCE [LARGE SCALE GENOMIC DNA]</scope>
    <source>
        <strain evidence="16">PS312</strain>
    </source>
</reference>
<evidence type="ECO:0000256" key="1">
    <source>
        <dbReference type="ARBA" id="ARBA00004141"/>
    </source>
</evidence>
<feature type="compositionally biased region" description="Basic and acidic residues" evidence="12">
    <location>
        <begin position="1475"/>
        <end position="1488"/>
    </location>
</feature>
<dbReference type="PROSITE" id="PS51201">
    <property type="entry name" value="RCK_N"/>
    <property type="match status" value="1"/>
</dbReference>
<protein>
    <submittedName>
        <fullName evidence="15">Slo-2</fullName>
    </submittedName>
</protein>
<feature type="transmembrane region" description="Helical" evidence="13">
    <location>
        <begin position="449"/>
        <end position="467"/>
    </location>
</feature>
<dbReference type="PANTHER" id="PTHR10027">
    <property type="entry name" value="CALCIUM-ACTIVATED POTASSIUM CHANNEL ALPHA CHAIN"/>
    <property type="match status" value="1"/>
</dbReference>
<dbReference type="GO" id="GO:0015269">
    <property type="term" value="F:calcium-activated potassium channel activity"/>
    <property type="evidence" value="ECO:0007669"/>
    <property type="project" value="EnsemblMetazoa"/>
</dbReference>
<feature type="transmembrane region" description="Helical" evidence="13">
    <location>
        <begin position="479"/>
        <end position="496"/>
    </location>
</feature>
<dbReference type="GO" id="GO:0005886">
    <property type="term" value="C:plasma membrane"/>
    <property type="evidence" value="ECO:0000318"/>
    <property type="project" value="GO_Central"/>
</dbReference>
<dbReference type="EnsemblMetazoa" id="PPA03034.1">
    <property type="protein sequence ID" value="PPA03034.1"/>
    <property type="gene ID" value="WBGene00092588"/>
</dbReference>
<evidence type="ECO:0000256" key="11">
    <source>
        <dbReference type="ARBA" id="ARBA00034430"/>
    </source>
</evidence>
<keyword evidence="4 13" id="KW-0812">Transmembrane</keyword>
<keyword evidence="6" id="KW-0630">Potassium</keyword>
<dbReference type="Proteomes" id="UP000005239">
    <property type="component" value="Unassembled WGS sequence"/>
</dbReference>
<evidence type="ECO:0000256" key="10">
    <source>
        <dbReference type="ARBA" id="ARBA00023303"/>
    </source>
</evidence>
<sequence length="1529" mass="170544">MSNSSKMVVAPCQIIEHKTSIAHQSSTSTASIEGGEREALIGDLSARRRSRLRALANLRLSSSTDSNKWSIARKRSQTTLSVPERKKGGLTVGPSSPRARRHSWVEGRVVPEDGMPTMGEYFSERVVEYQGMSLGSGGGDRLYLPSGGSACVSQQDLNNEIAPSGKSPMEDFSDLDDDERRPINGESSGLIYSNQSLLTAPGYDVTPLESRKTSAQSLNLQGVGTGAPRSLSNVFFAEAPATARMQYGVDSSFKTRLQQYFVENYKSSFRIRGFNLFIKVLSCILYCIRVVQDDADLERGGRKSDGAISNITYNSLLWIKTDNRIWLMQTIVAIISMAETTLLFYISYKGSFIRLLLNVHFLLEMITSFPFILSIFFPVLRELYVPVFINCWLAKSALQAMLNDLNRSMTMVSSALSRQMMSLMSILICLVFTGMCSMEHLMRGGDRPIDLWTSFYFVMVTLSTVGYGDVCPNTWHSQLVIVIIICIVLAVMPSQVEALIQTVIEKQQAGDDLGTFGHSEAHVVVTITHLEVEFIRDFLTEFYAHQENQHILTVLLSPSELDSTMKMLLRVPLWSQRVFYVRGTALVDEDLERARMSKAMRCFILSARHVKKKNESDQHTILRSWAVKDFAPHVPQYVQVFRPETKMHLEHAEEVICEDEFKYGLLANNCICPGLSTFLTLLIHTSRGEEGQKSSESWHKVYGFHSGNEIYDILVEESKFFGDYLGNTFTYASFHAHRAYGVGLLAIKAGTPGARIKLNPGLTHIIQPGDRLYYMALTNEESLYNFKRDLKKQQIKAATTSNIANAGYLDVPDLEGGLDKPEKKRSRNIFIKLKSKSSNKSGNGAESLLLDAAIGGEETARRPSIAAVTEMSHYSSSSEDEDEACDRCGGECIEKLVHRTTPPVKAYIGTSFTVCHMLKKKRELCCLQLDQPCSHNPSPIATQATWKNPAVILAATRTSSGMYNFIIPLRAYYRPVHELRPIVLLLELEDVAGPANAFLDAISYFPLVYWIQGKISRTERGTHVSIDNLLRAGICRAEQVIVVKETAAIAEEHSADCDTIVTVQKIHRMFPRVRLITELTHSSNMRFVQFDPFNPLQQSKFEKKERKRGSNMPFMFRLPFAQGGVFSANMMDRILYQVIVKEFVVDFVRLLLGIDQTPGSGYLTSQLCSKCADVPIGIFRTKKMDAKSVSVDTEETCRLINSNMLQGRRKDVEDMVKHRMDLLGLKSEENEVVCVARTETTISYVIINPTTDMQLEEGDIVYVIRAPVKENVRSRKFKMANADIVYEATRLMLRLEDPDKIPSVLDCLLMMGMTYAALKFSGLKQKIRELKRHPTYGHQAEKILMDWKNDDLANGSRPIPSSSSSTGSSSGYSSSSPTGSCDSNPEVVTPPAPAAVAAVAAAAQITASPATPTKRKRKSTSSAGGPLAKQLIITEHNEPKKWADFKIPKAAGPKPWTATAILSSVLEGKSGNGEPSKDERSQRKQEAVRRAKLIAARLAMVNKHNNDEEKKRKEIPSLLTLEIDLTKMV</sequence>
<evidence type="ECO:0000256" key="5">
    <source>
        <dbReference type="ARBA" id="ARBA00022826"/>
    </source>
</evidence>
<gene>
    <name evidence="15" type="primary">WBGene00092588</name>
</gene>
<dbReference type="GO" id="GO:0071805">
    <property type="term" value="P:potassium ion transmembrane transport"/>
    <property type="evidence" value="ECO:0000318"/>
    <property type="project" value="GO_Central"/>
</dbReference>
<dbReference type="InterPro" id="IPR003929">
    <property type="entry name" value="K_chnl_BK_asu"/>
</dbReference>
<evidence type="ECO:0000256" key="2">
    <source>
        <dbReference type="ARBA" id="ARBA00022448"/>
    </source>
</evidence>
<name>A0A2A6C5P3_PRIPA</name>
<dbReference type="SUPFAM" id="SSF81324">
    <property type="entry name" value="Voltage-gated potassium channels"/>
    <property type="match status" value="1"/>
</dbReference>
<evidence type="ECO:0000259" key="14">
    <source>
        <dbReference type="PROSITE" id="PS51201"/>
    </source>
</evidence>
<reference evidence="15" key="2">
    <citation type="submission" date="2022-06" db="UniProtKB">
        <authorList>
            <consortium name="EnsemblMetazoa"/>
        </authorList>
    </citation>
    <scope>IDENTIFICATION</scope>
    <source>
        <strain evidence="15">PS312</strain>
    </source>
</reference>
<dbReference type="GO" id="GO:0030424">
    <property type="term" value="C:axon"/>
    <property type="evidence" value="ECO:0007669"/>
    <property type="project" value="EnsemblMetazoa"/>
</dbReference>
<keyword evidence="9 13" id="KW-0472">Membrane</keyword>
<feature type="domain" description="RCK N-terminal" evidence="14">
    <location>
        <begin position="520"/>
        <end position="656"/>
    </location>
</feature>
<dbReference type="OrthoDB" id="257992at2759"/>
<evidence type="ECO:0000256" key="9">
    <source>
        <dbReference type="ARBA" id="ARBA00023136"/>
    </source>
</evidence>
<dbReference type="InterPro" id="IPR013099">
    <property type="entry name" value="K_chnl_dom"/>
</dbReference>
<dbReference type="Pfam" id="PF03493">
    <property type="entry name" value="BK_channel_a"/>
    <property type="match status" value="1"/>
</dbReference>
<evidence type="ECO:0000313" key="15">
    <source>
        <dbReference type="EnsemblMetazoa" id="PPA03034.1"/>
    </source>
</evidence>
<dbReference type="GO" id="GO:0015271">
    <property type="term" value="F:outward rectifier potassium channel activity"/>
    <property type="evidence" value="ECO:0000318"/>
    <property type="project" value="GO_Central"/>
</dbReference>
<feature type="region of interest" description="Disordered" evidence="12">
    <location>
        <begin position="1463"/>
        <end position="1488"/>
    </location>
</feature>
<evidence type="ECO:0000256" key="3">
    <source>
        <dbReference type="ARBA" id="ARBA00022538"/>
    </source>
</evidence>
<evidence type="ECO:0000256" key="6">
    <source>
        <dbReference type="ARBA" id="ARBA00022958"/>
    </source>
</evidence>
<feature type="transmembrane region" description="Helical" evidence="13">
    <location>
        <begin position="383"/>
        <end position="402"/>
    </location>
</feature>
<feature type="transmembrane region" description="Helical" evidence="13">
    <location>
        <begin position="423"/>
        <end position="443"/>
    </location>
</feature>
<feature type="region of interest" description="Disordered" evidence="12">
    <location>
        <begin position="1407"/>
        <end position="1432"/>
    </location>
</feature>
<feature type="region of interest" description="Disordered" evidence="12">
    <location>
        <begin position="66"/>
        <end position="99"/>
    </location>
</feature>
<dbReference type="FunFam" id="3.40.50.720:FF:000034">
    <property type="entry name" value="Potassium channel subfamily T member 1"/>
    <property type="match status" value="1"/>
</dbReference>
<evidence type="ECO:0000313" key="16">
    <source>
        <dbReference type="Proteomes" id="UP000005239"/>
    </source>
</evidence>
<proteinExistence type="predicted"/>
<evidence type="ECO:0000256" key="4">
    <source>
        <dbReference type="ARBA" id="ARBA00022692"/>
    </source>
</evidence>
<dbReference type="FunFam" id="3.40.50.720:FF:000011">
    <property type="entry name" value="Potassium channel subfamily T member 1"/>
    <property type="match status" value="1"/>
</dbReference>
<accession>A0A2A6C5P3</accession>
<dbReference type="InterPro" id="IPR047871">
    <property type="entry name" value="K_chnl_Slo-like"/>
</dbReference>
<keyword evidence="16" id="KW-1185">Reference proteome</keyword>
<keyword evidence="3" id="KW-0633">Potassium transport</keyword>
<dbReference type="Gene3D" id="3.40.50.720">
    <property type="entry name" value="NAD(P)-binding Rossmann-like Domain"/>
    <property type="match status" value="2"/>
</dbReference>
<evidence type="ECO:0000256" key="7">
    <source>
        <dbReference type="ARBA" id="ARBA00022989"/>
    </source>
</evidence>
<evidence type="ECO:0000256" key="8">
    <source>
        <dbReference type="ARBA" id="ARBA00023065"/>
    </source>
</evidence>
<dbReference type="Pfam" id="PF07885">
    <property type="entry name" value="Ion_trans_2"/>
    <property type="match status" value="1"/>
</dbReference>